<feature type="transmembrane region" description="Helical" evidence="5">
    <location>
        <begin position="42"/>
        <end position="71"/>
    </location>
</feature>
<dbReference type="OrthoDB" id="117426at2157"/>
<dbReference type="GO" id="GO:0015078">
    <property type="term" value="F:proton transmembrane transporter activity"/>
    <property type="evidence" value="ECO:0007669"/>
    <property type="project" value="InterPro"/>
</dbReference>
<dbReference type="Gene3D" id="1.20.120.610">
    <property type="entry name" value="lithium bound rotor ring of v- atpase"/>
    <property type="match status" value="1"/>
</dbReference>
<keyword evidence="7" id="KW-0378">Hydrolase</keyword>
<feature type="domain" description="V-ATPase proteolipid subunit C-like" evidence="6">
    <location>
        <begin position="8"/>
        <end position="67"/>
    </location>
</feature>
<dbReference type="Proteomes" id="UP000005233">
    <property type="component" value="Chromosome"/>
</dbReference>
<dbReference type="GO" id="GO:0033177">
    <property type="term" value="C:proton-transporting two-sector ATPase complex, proton-transporting domain"/>
    <property type="evidence" value="ECO:0007669"/>
    <property type="project" value="InterPro"/>
</dbReference>
<keyword evidence="8" id="KW-1185">Reference proteome</keyword>
<dbReference type="eggNOG" id="arCOG02455">
    <property type="taxonomic scope" value="Archaea"/>
</dbReference>
<evidence type="ECO:0000313" key="7">
    <source>
        <dbReference type="EMBL" id="AFD01071.1"/>
    </source>
</evidence>
<sequence length="72" mass="7188">MVGWEVPIGAAIAFGTGALGTGLAQARIGAAGAGTLAERPELSGIVIILEAIPETLTILGFVVAAMIIIMIK</sequence>
<dbReference type="SUPFAM" id="SSF81333">
    <property type="entry name" value="F1F0 ATP synthase subunit C"/>
    <property type="match status" value="1"/>
</dbReference>
<evidence type="ECO:0000256" key="5">
    <source>
        <dbReference type="SAM" id="Phobius"/>
    </source>
</evidence>
<evidence type="ECO:0000256" key="4">
    <source>
        <dbReference type="ARBA" id="ARBA00023136"/>
    </source>
</evidence>
<accession>H8I4X7</accession>
<evidence type="ECO:0000256" key="1">
    <source>
        <dbReference type="ARBA" id="ARBA00004141"/>
    </source>
</evidence>
<dbReference type="InterPro" id="IPR035921">
    <property type="entry name" value="F/V-ATP_Csub_sf"/>
</dbReference>
<organism evidence="7 8">
    <name type="scientific">Methanocella conradii (strain DSM 24694 / JCM 17849 / CGMCC 1.5162 / HZ254)</name>
    <dbReference type="NCBI Taxonomy" id="1041930"/>
    <lineage>
        <taxon>Archaea</taxon>
        <taxon>Methanobacteriati</taxon>
        <taxon>Methanobacteriota</taxon>
        <taxon>Stenosarchaea group</taxon>
        <taxon>Methanomicrobia</taxon>
        <taxon>Methanocellales</taxon>
        <taxon>Methanocellaceae</taxon>
        <taxon>Methanocella</taxon>
    </lineage>
</organism>
<evidence type="ECO:0000256" key="2">
    <source>
        <dbReference type="ARBA" id="ARBA00022692"/>
    </source>
</evidence>
<protein>
    <submittedName>
        <fullName evidence="7">A-type ATP synthase subunit K</fullName>
        <ecNumber evidence="7">3.6.3.14</ecNumber>
    </submittedName>
</protein>
<proteinExistence type="predicted"/>
<gene>
    <name evidence="7" type="primary">atpK-2</name>
    <name evidence="7" type="ordered locus">Mtc_2338</name>
</gene>
<comment type="subcellular location">
    <subcellularLocation>
        <location evidence="1">Membrane</location>
        <topology evidence="1">Multi-pass membrane protein</topology>
    </subcellularLocation>
</comment>
<dbReference type="InterPro" id="IPR002379">
    <property type="entry name" value="ATPase_proteolipid_c-like_dom"/>
</dbReference>
<keyword evidence="3 5" id="KW-1133">Transmembrane helix</keyword>
<dbReference type="HOGENOM" id="CLU_148047_3_3_2"/>
<evidence type="ECO:0000256" key="3">
    <source>
        <dbReference type="ARBA" id="ARBA00022989"/>
    </source>
</evidence>
<dbReference type="GeneID" id="11972513"/>
<dbReference type="EC" id="3.6.3.14" evidence="7"/>
<dbReference type="EMBL" id="CP003243">
    <property type="protein sequence ID" value="AFD01071.1"/>
    <property type="molecule type" value="Genomic_DNA"/>
</dbReference>
<dbReference type="STRING" id="1041930.Mtc_2338"/>
<dbReference type="GO" id="GO:0016787">
    <property type="term" value="F:hydrolase activity"/>
    <property type="evidence" value="ECO:0007669"/>
    <property type="project" value="UniProtKB-KW"/>
</dbReference>
<keyword evidence="2 5" id="KW-0812">Transmembrane</keyword>
<evidence type="ECO:0000313" key="8">
    <source>
        <dbReference type="Proteomes" id="UP000005233"/>
    </source>
</evidence>
<keyword evidence="4 5" id="KW-0472">Membrane</keyword>
<dbReference type="CDD" id="cd18181">
    <property type="entry name" value="ATP-synt_Vo_Ao_c_TtATPase_like"/>
    <property type="match status" value="1"/>
</dbReference>
<dbReference type="AlphaFoldDB" id="H8I4X7"/>
<dbReference type="Pfam" id="PF00137">
    <property type="entry name" value="ATP-synt_C"/>
    <property type="match status" value="1"/>
</dbReference>
<name>H8I4X7_METCZ</name>
<evidence type="ECO:0000259" key="6">
    <source>
        <dbReference type="Pfam" id="PF00137"/>
    </source>
</evidence>
<reference evidence="7 8" key="1">
    <citation type="journal article" date="2012" name="J. Bacteriol.">
        <title>Complete genome sequence of a thermophilic methanogen, Methanocella conradii HZ254, isolated from Chinese rice field soil.</title>
        <authorList>
            <person name="Lu Z."/>
            <person name="Lu Y."/>
        </authorList>
    </citation>
    <scope>NUCLEOTIDE SEQUENCE [LARGE SCALE GENOMIC DNA]</scope>
    <source>
        <strain evidence="8">DSM 24694 / JCM 17849 / CGMCC 1.5162 / HZ254</strain>
    </source>
</reference>
<dbReference type="RefSeq" id="WP_014406902.1">
    <property type="nucleotide sequence ID" value="NC_017034.1"/>
</dbReference>
<dbReference type="KEGG" id="mez:Mtc_2338"/>